<evidence type="ECO:0000256" key="3">
    <source>
        <dbReference type="ARBA" id="ARBA00006785"/>
    </source>
</evidence>
<dbReference type="InterPro" id="IPR036759">
    <property type="entry name" value="TPK_catalytic_sf"/>
</dbReference>
<evidence type="ECO:0000256" key="2">
    <source>
        <dbReference type="ARBA" id="ARBA00005078"/>
    </source>
</evidence>
<dbReference type="EMBL" id="PNBA02000008">
    <property type="protein sequence ID" value="KAG6415309.1"/>
    <property type="molecule type" value="Genomic_DNA"/>
</dbReference>
<dbReference type="InterPro" id="IPR007371">
    <property type="entry name" value="TPK_catalytic"/>
</dbReference>
<evidence type="ECO:0000256" key="7">
    <source>
        <dbReference type="ARBA" id="ARBA00022840"/>
    </source>
</evidence>
<dbReference type="AlphaFoldDB" id="A0A8X8XLV8"/>
<evidence type="ECO:0000256" key="4">
    <source>
        <dbReference type="ARBA" id="ARBA00022679"/>
    </source>
</evidence>
<dbReference type="GO" id="GO:0005829">
    <property type="term" value="C:cytosol"/>
    <property type="evidence" value="ECO:0007669"/>
    <property type="project" value="UniProtKB-SubCell"/>
</dbReference>
<reference evidence="11" key="1">
    <citation type="submission" date="2018-01" db="EMBL/GenBank/DDBJ databases">
        <authorList>
            <person name="Mao J.F."/>
        </authorList>
    </citation>
    <scope>NUCLEOTIDE SEQUENCE</scope>
    <source>
        <strain evidence="11">Huo1</strain>
        <tissue evidence="11">Leaf</tissue>
    </source>
</reference>
<dbReference type="GO" id="GO:0006772">
    <property type="term" value="P:thiamine metabolic process"/>
    <property type="evidence" value="ECO:0007669"/>
    <property type="project" value="InterPro"/>
</dbReference>
<comment type="caution">
    <text evidence="11">The sequence shown here is derived from an EMBL/GenBank/DDBJ whole genome shotgun (WGS) entry which is preliminary data.</text>
</comment>
<dbReference type="Pfam" id="PF04263">
    <property type="entry name" value="TPK_catalytic"/>
    <property type="match status" value="1"/>
</dbReference>
<dbReference type="InterPro" id="IPR007373">
    <property type="entry name" value="Thiamin_PyroPKinase_B1-bd"/>
</dbReference>
<dbReference type="PANTHER" id="PTHR13622">
    <property type="entry name" value="THIAMIN PYROPHOSPHOKINASE"/>
    <property type="match status" value="1"/>
</dbReference>
<dbReference type="Gene3D" id="3.40.50.10240">
    <property type="entry name" value="Thiamin pyrophosphokinase, catalytic domain"/>
    <property type="match status" value="1"/>
</dbReference>
<proteinExistence type="inferred from homology"/>
<evidence type="ECO:0000256" key="8">
    <source>
        <dbReference type="ARBA" id="ARBA00025120"/>
    </source>
</evidence>
<keyword evidence="4 9" id="KW-0808">Transferase</keyword>
<dbReference type="Proteomes" id="UP000298416">
    <property type="component" value="Unassembled WGS sequence"/>
</dbReference>
<accession>A0A8X8XLV8</accession>
<name>A0A8X8XLV8_SALSN</name>
<evidence type="ECO:0000256" key="9">
    <source>
        <dbReference type="PIRNR" id="PIRNR031057"/>
    </source>
</evidence>
<dbReference type="PANTHER" id="PTHR13622:SF8">
    <property type="entry name" value="THIAMIN PYROPHOSPHOKINASE 1"/>
    <property type="match status" value="1"/>
</dbReference>
<dbReference type="PIRSF" id="PIRSF031057">
    <property type="entry name" value="Thiamin_pyrophosphokinase"/>
    <property type="match status" value="1"/>
</dbReference>
<comment type="subcellular location">
    <subcellularLocation>
        <location evidence="1">Cytoplasm</location>
        <location evidence="1">Cytosol</location>
    </subcellularLocation>
</comment>
<dbReference type="GO" id="GO:0016301">
    <property type="term" value="F:kinase activity"/>
    <property type="evidence" value="ECO:0007669"/>
    <property type="project" value="UniProtKB-UniRule"/>
</dbReference>
<dbReference type="GO" id="GO:0005524">
    <property type="term" value="F:ATP binding"/>
    <property type="evidence" value="ECO:0007669"/>
    <property type="project" value="UniProtKB-UniRule"/>
</dbReference>
<gene>
    <name evidence="11" type="ORF">SASPL_122716</name>
</gene>
<comment type="catalytic activity">
    <reaction evidence="9">
        <text>thiamine + ATP = thiamine diphosphate + AMP + H(+)</text>
        <dbReference type="Rhea" id="RHEA:11576"/>
        <dbReference type="ChEBI" id="CHEBI:15378"/>
        <dbReference type="ChEBI" id="CHEBI:18385"/>
        <dbReference type="ChEBI" id="CHEBI:30616"/>
        <dbReference type="ChEBI" id="CHEBI:58937"/>
        <dbReference type="ChEBI" id="CHEBI:456215"/>
    </reaction>
</comment>
<dbReference type="SUPFAM" id="SSF63999">
    <property type="entry name" value="Thiamin pyrophosphokinase, catalytic domain"/>
    <property type="match status" value="1"/>
</dbReference>
<evidence type="ECO:0000256" key="6">
    <source>
        <dbReference type="ARBA" id="ARBA00022777"/>
    </source>
</evidence>
<evidence type="ECO:0000259" key="10">
    <source>
        <dbReference type="SMART" id="SM00983"/>
    </source>
</evidence>
<keyword evidence="5 9" id="KW-0547">Nucleotide-binding</keyword>
<organism evidence="11">
    <name type="scientific">Salvia splendens</name>
    <name type="common">Scarlet sage</name>
    <dbReference type="NCBI Taxonomy" id="180675"/>
    <lineage>
        <taxon>Eukaryota</taxon>
        <taxon>Viridiplantae</taxon>
        <taxon>Streptophyta</taxon>
        <taxon>Embryophyta</taxon>
        <taxon>Tracheophyta</taxon>
        <taxon>Spermatophyta</taxon>
        <taxon>Magnoliopsida</taxon>
        <taxon>eudicotyledons</taxon>
        <taxon>Gunneridae</taxon>
        <taxon>Pentapetalae</taxon>
        <taxon>asterids</taxon>
        <taxon>lamiids</taxon>
        <taxon>Lamiales</taxon>
        <taxon>Lamiaceae</taxon>
        <taxon>Nepetoideae</taxon>
        <taxon>Mentheae</taxon>
        <taxon>Salviinae</taxon>
        <taxon>Salvia</taxon>
        <taxon>Salvia subgen. Calosphace</taxon>
        <taxon>core Calosphace</taxon>
    </lineage>
</organism>
<dbReference type="SUPFAM" id="SSF63862">
    <property type="entry name" value="Thiamin pyrophosphokinase, substrate-binding domain"/>
    <property type="match status" value="1"/>
</dbReference>
<dbReference type="CDD" id="cd07995">
    <property type="entry name" value="TPK"/>
    <property type="match status" value="1"/>
</dbReference>
<dbReference type="EC" id="2.7.6.2" evidence="9"/>
<protein>
    <recommendedName>
        <fullName evidence="9">Thiamine pyrophosphokinase</fullName>
        <ecNumber evidence="9">2.7.6.2</ecNumber>
    </recommendedName>
</protein>
<dbReference type="GO" id="GO:0004788">
    <property type="term" value="F:thiamine diphosphokinase activity"/>
    <property type="evidence" value="ECO:0007669"/>
    <property type="project" value="UniProtKB-UniRule"/>
</dbReference>
<keyword evidence="7 9" id="KW-0067">ATP-binding</keyword>
<dbReference type="GO" id="GO:0009229">
    <property type="term" value="P:thiamine diphosphate biosynthetic process"/>
    <property type="evidence" value="ECO:0007669"/>
    <property type="project" value="UniProtKB-UniRule"/>
</dbReference>
<dbReference type="SMART" id="SM00983">
    <property type="entry name" value="TPK_B1_binding"/>
    <property type="match status" value="1"/>
</dbReference>
<dbReference type="InterPro" id="IPR006282">
    <property type="entry name" value="Thi_PPkinase"/>
</dbReference>
<dbReference type="InterPro" id="IPR036371">
    <property type="entry name" value="TPK_B1-bd_sf"/>
</dbReference>
<evidence type="ECO:0000256" key="5">
    <source>
        <dbReference type="ARBA" id="ARBA00022741"/>
    </source>
</evidence>
<comment type="function">
    <text evidence="8">Catalyzes the phosphorylation of thiamine to thiamine pyrophosphate (TPP). TPP is an active cofactor for enzymes involved in glycolysis and energy production. Plant leaves require high levels of TPP for photosynthesis and carbohydrate metabolism.</text>
</comment>
<keyword evidence="12" id="KW-1185">Reference proteome</keyword>
<dbReference type="GO" id="GO:0030975">
    <property type="term" value="F:thiamine binding"/>
    <property type="evidence" value="ECO:0007669"/>
    <property type="project" value="UniProtKB-UniRule"/>
</dbReference>
<comment type="similarity">
    <text evidence="3 9">Belongs to the thiamine pyrophosphokinase family.</text>
</comment>
<dbReference type="InterPro" id="IPR016966">
    <property type="entry name" value="Thiamin_pyrophosphokinase_euk"/>
</dbReference>
<evidence type="ECO:0000313" key="12">
    <source>
        <dbReference type="Proteomes" id="UP000298416"/>
    </source>
</evidence>
<sequence>MESLTHSSSFLLPNPPVDTAALTYVLVVLNRDLPRFTPLLWKNGDFELKLLSVLISQICICADGGANRLYDEMPLLFPDETALAVRQRYKPDLIKGDMDSVREEVSQFYRALIMHLDSSFVSLLAEVLEIHLGTRIVDASDDQDTTDLHKCIAYIRDLPNLENENASTCVLVAGALGGRFDHEVGNINVLCHFSSTRIVLLSDDCLIQLLPSSHHHKIHIHPTIEGPHCGLVPISGPSKSSTTTGLQWNLSDTEMRFGGLISTSNLVKDEIVTVRSDSDLLWTISLKKIR</sequence>
<dbReference type="NCBIfam" id="TIGR01378">
    <property type="entry name" value="thi_PPkinase"/>
    <property type="match status" value="1"/>
</dbReference>
<evidence type="ECO:0000313" key="11">
    <source>
        <dbReference type="EMBL" id="KAG6415309.1"/>
    </source>
</evidence>
<dbReference type="Pfam" id="PF04265">
    <property type="entry name" value="TPK_B1_binding"/>
    <property type="match status" value="1"/>
</dbReference>
<comment type="pathway">
    <text evidence="2 9">Cofactor biosynthesis; thiamine diphosphate biosynthesis; thiamine diphosphate from thiamine: step 1/1.</text>
</comment>
<reference evidence="11" key="2">
    <citation type="submission" date="2020-08" db="EMBL/GenBank/DDBJ databases">
        <title>Plant Genome Project.</title>
        <authorList>
            <person name="Zhang R.-G."/>
        </authorList>
    </citation>
    <scope>NUCLEOTIDE SEQUENCE</scope>
    <source>
        <strain evidence="11">Huo1</strain>
        <tissue evidence="11">Leaf</tissue>
    </source>
</reference>
<feature type="domain" description="Thiamin pyrophosphokinase thiamin-binding" evidence="10">
    <location>
        <begin position="216"/>
        <end position="280"/>
    </location>
</feature>
<keyword evidence="6 9" id="KW-0418">Kinase</keyword>
<evidence type="ECO:0000256" key="1">
    <source>
        <dbReference type="ARBA" id="ARBA00004514"/>
    </source>
</evidence>